<protein>
    <submittedName>
        <fullName evidence="1">Uncharacterized protein</fullName>
    </submittedName>
</protein>
<dbReference type="Proteomes" id="UP001374535">
    <property type="component" value="Chromosome 6"/>
</dbReference>
<organism evidence="1 2">
    <name type="scientific">Vigna mungo</name>
    <name type="common">Black gram</name>
    <name type="synonym">Phaseolus mungo</name>
    <dbReference type="NCBI Taxonomy" id="3915"/>
    <lineage>
        <taxon>Eukaryota</taxon>
        <taxon>Viridiplantae</taxon>
        <taxon>Streptophyta</taxon>
        <taxon>Embryophyta</taxon>
        <taxon>Tracheophyta</taxon>
        <taxon>Spermatophyta</taxon>
        <taxon>Magnoliopsida</taxon>
        <taxon>eudicotyledons</taxon>
        <taxon>Gunneridae</taxon>
        <taxon>Pentapetalae</taxon>
        <taxon>rosids</taxon>
        <taxon>fabids</taxon>
        <taxon>Fabales</taxon>
        <taxon>Fabaceae</taxon>
        <taxon>Papilionoideae</taxon>
        <taxon>50 kb inversion clade</taxon>
        <taxon>NPAAA clade</taxon>
        <taxon>indigoferoid/millettioid clade</taxon>
        <taxon>Phaseoleae</taxon>
        <taxon>Vigna</taxon>
    </lineage>
</organism>
<dbReference type="AlphaFoldDB" id="A0AAQ3NED2"/>
<dbReference type="EMBL" id="CP144695">
    <property type="protein sequence ID" value="WVZ07491.1"/>
    <property type="molecule type" value="Genomic_DNA"/>
</dbReference>
<reference evidence="1 2" key="1">
    <citation type="journal article" date="2023" name="Life. Sci Alliance">
        <title>Evolutionary insights into 3D genome organization and epigenetic landscape of Vigna mungo.</title>
        <authorList>
            <person name="Junaid A."/>
            <person name="Singh B."/>
            <person name="Bhatia S."/>
        </authorList>
    </citation>
    <scope>NUCLEOTIDE SEQUENCE [LARGE SCALE GENOMIC DNA]</scope>
    <source>
        <strain evidence="1">Urdbean</strain>
    </source>
</reference>
<keyword evidence="2" id="KW-1185">Reference proteome</keyword>
<accession>A0AAQ3NED2</accession>
<sequence length="101" mass="12048">MLKAHSLTYFFGQILSHWLKFIRNYKKRCGTHLLLNDHFSRFCSFQYISCSVSKRVCQRICSCCQIYICKSLYFDRVNIQNKESIRNITIISLFPVQPDIQ</sequence>
<proteinExistence type="predicted"/>
<evidence type="ECO:0000313" key="2">
    <source>
        <dbReference type="Proteomes" id="UP001374535"/>
    </source>
</evidence>
<name>A0AAQ3NED2_VIGMU</name>
<evidence type="ECO:0000313" key="1">
    <source>
        <dbReference type="EMBL" id="WVZ07491.1"/>
    </source>
</evidence>
<gene>
    <name evidence="1" type="ORF">V8G54_020837</name>
</gene>